<dbReference type="PANTHER" id="PTHR11929:SF194">
    <property type="entry name" value="ALPHA-(1,3)-FUCOSYLTRANSFERASE 10"/>
    <property type="match status" value="1"/>
</dbReference>
<evidence type="ECO:0000259" key="5">
    <source>
        <dbReference type="Pfam" id="PF00852"/>
    </source>
</evidence>
<dbReference type="InterPro" id="IPR001173">
    <property type="entry name" value="Glyco_trans_2-like"/>
</dbReference>
<accession>A0A6C0ECC7</accession>
<dbReference type="InterPro" id="IPR038577">
    <property type="entry name" value="GT10-like_C_sf"/>
</dbReference>
<name>A0A6C0ECC7_9ZZZZ</name>
<dbReference type="Pfam" id="PF00852">
    <property type="entry name" value="Glyco_transf_10"/>
    <property type="match status" value="1"/>
</dbReference>
<evidence type="ECO:0000256" key="3">
    <source>
        <dbReference type="ARBA" id="ARBA00022679"/>
    </source>
</evidence>
<dbReference type="CDD" id="cd00761">
    <property type="entry name" value="Glyco_tranf_GTA_type"/>
    <property type="match status" value="1"/>
</dbReference>
<dbReference type="PANTHER" id="PTHR11929">
    <property type="entry name" value="ALPHA- 1,3 -FUCOSYLTRANSFERASE"/>
    <property type="match status" value="1"/>
</dbReference>
<dbReference type="InterPro" id="IPR029044">
    <property type="entry name" value="Nucleotide-diphossugar_trans"/>
</dbReference>
<protein>
    <submittedName>
        <fullName evidence="6">Uncharacterized protein</fullName>
    </submittedName>
</protein>
<comment type="similarity">
    <text evidence="1">Belongs to the glycosyltransferase 10 family.</text>
</comment>
<evidence type="ECO:0000259" key="4">
    <source>
        <dbReference type="Pfam" id="PF00535"/>
    </source>
</evidence>
<dbReference type="InterPro" id="IPR055270">
    <property type="entry name" value="Glyco_tran_10_C"/>
</dbReference>
<reference evidence="6" key="1">
    <citation type="journal article" date="2020" name="Nature">
        <title>Giant virus diversity and host interactions through global metagenomics.</title>
        <authorList>
            <person name="Schulz F."/>
            <person name="Roux S."/>
            <person name="Paez-Espino D."/>
            <person name="Jungbluth S."/>
            <person name="Walsh D.A."/>
            <person name="Denef V.J."/>
            <person name="McMahon K.D."/>
            <person name="Konstantinidis K.T."/>
            <person name="Eloe-Fadrosh E.A."/>
            <person name="Kyrpides N.C."/>
            <person name="Woyke T."/>
        </authorList>
    </citation>
    <scope>NUCLEOTIDE SEQUENCE</scope>
    <source>
        <strain evidence="6">GVMAG-M-3300023179-2</strain>
    </source>
</reference>
<dbReference type="SUPFAM" id="SSF53756">
    <property type="entry name" value="UDP-Glycosyltransferase/glycogen phosphorylase"/>
    <property type="match status" value="2"/>
</dbReference>
<dbReference type="AlphaFoldDB" id="A0A6C0ECC7"/>
<evidence type="ECO:0000313" key="6">
    <source>
        <dbReference type="EMBL" id="QHT26548.1"/>
    </source>
</evidence>
<dbReference type="Gene3D" id="3.40.50.11660">
    <property type="entry name" value="Glycosyl transferase family 10, C-terminal domain"/>
    <property type="match status" value="1"/>
</dbReference>
<dbReference type="GO" id="GO:0016020">
    <property type="term" value="C:membrane"/>
    <property type="evidence" value="ECO:0007669"/>
    <property type="project" value="InterPro"/>
</dbReference>
<dbReference type="SUPFAM" id="SSF53448">
    <property type="entry name" value="Nucleotide-diphospho-sugar transferases"/>
    <property type="match status" value="1"/>
</dbReference>
<feature type="domain" description="Fucosyltransferase C-terminal" evidence="5">
    <location>
        <begin position="160"/>
        <end position="290"/>
    </location>
</feature>
<evidence type="ECO:0000256" key="2">
    <source>
        <dbReference type="ARBA" id="ARBA00022676"/>
    </source>
</evidence>
<feature type="domain" description="Glycosyltransferase 2-like" evidence="4">
    <location>
        <begin position="327"/>
        <end position="454"/>
    </location>
</feature>
<keyword evidence="2" id="KW-0328">Glycosyltransferase</keyword>
<sequence length="926" mass="109925">MYILINLFIKKLIYLNIMNIVLTDSVKNFWIDSNRYSSFQSFNKFINYFFPENLEVLSNNNLLSELVIYDIQLEDNSIIDLNKINIIISVENCYNFDHYKHFNKYKDFNNNKIQIYFYNHINKLILNDKYIVIPVIYTQINYLNNYYNNIKPSVIIPFENKKFCIFVSNNYYRHDIKHKIREILKEIGECDFIESFKYLIENKSCYHSDELINLFQQYKFVFVCENSILDGYITEKIFNCFFSRSIPLYNGCLEIENYINKNSFINLNDIDNTIIDQISLLNSNENLFNKMINENKINNNFYDENYKTKLKDFIHNYDKKLNNKFVSIITIANDNFELLKILYDNINNQNYKYIKEWIIVCDNNYIHPELINKNFIIKYVKTNINQSIGTLKNIANNKVSSNYIVLMNDDDYYPPSYIDNCINKLNNKLLLCSKNIYLHDFILNKTFKTSCFKYVLAYKKEYLINHTFNDSNDNIDEFFTNNFTVDMEELLSDNSLVKFIHTNNKFFKNEVLIASTISNDGRISLPNGQIINLSDITKLQNNIIDIIIQNNYYSKYLSVFNLDNNIIDYDIVYLTGGFSIIWDPSDQKLGGSEQAVVQLSENWIKLNKKVAVYGNFSQDIIVNGVDYIHFSKFPFNKKFKTLISWRRHGLILLMYNEVIVDNLILDFHDNFSYTLADLDSHLMEKIFKKSNKINFKSTFHQECFIDFIKSKNINELSLDKYNIIPNGLRILPFLNNKILNNNEALVRNPYRFCYCSSYDRGLETILEKIWPVIYNNQPLAELHIYYGMDYIFDDNFKNKMKKLFSQSGVMDHGRQPMELIIREKYLSTFHLYINNSIAEIDCISIKESLITGCIPIISNFGVFKERHGIQFNWDPNNNELCQQVANNIIIHMHNFDNINNIRNNIKKSNLIIDWFDIAKLWLNNIN</sequence>
<dbReference type="Pfam" id="PF00535">
    <property type="entry name" value="Glycos_transf_2"/>
    <property type="match status" value="1"/>
</dbReference>
<dbReference type="GO" id="GO:0046920">
    <property type="term" value="F:alpha-(1-&gt;3)-fucosyltransferase activity"/>
    <property type="evidence" value="ECO:0007669"/>
    <property type="project" value="TreeGrafter"/>
</dbReference>
<proteinExistence type="inferred from homology"/>
<dbReference type="InterPro" id="IPR001503">
    <property type="entry name" value="Glyco_trans_10"/>
</dbReference>
<organism evidence="6">
    <name type="scientific">viral metagenome</name>
    <dbReference type="NCBI Taxonomy" id="1070528"/>
    <lineage>
        <taxon>unclassified sequences</taxon>
        <taxon>metagenomes</taxon>
        <taxon>organismal metagenomes</taxon>
    </lineage>
</organism>
<evidence type="ECO:0000256" key="1">
    <source>
        <dbReference type="ARBA" id="ARBA00008919"/>
    </source>
</evidence>
<keyword evidence="3" id="KW-0808">Transferase</keyword>
<dbReference type="EMBL" id="MN739799">
    <property type="protein sequence ID" value="QHT26548.1"/>
    <property type="molecule type" value="Genomic_DNA"/>
</dbReference>